<evidence type="ECO:0000313" key="1">
    <source>
        <dbReference type="EMBL" id="ADJ66535.1"/>
    </source>
</evidence>
<protein>
    <submittedName>
        <fullName evidence="1">Uncharacterized protein</fullName>
    </submittedName>
</protein>
<gene>
    <name evidence="1" type="primary">orf137</name>
</gene>
<reference evidence="1" key="2">
    <citation type="submission" date="2013-03" db="EMBL/GenBank/DDBJ databases">
        <title>Split photosystem protein, linear topology, and growth of structural complexity in the recombination-driven plastid genome of Chromera velia.</title>
        <authorList>
            <person name="Janouskovec J."/>
            <person name="Sobotka R."/>
            <person name="Lai D.-H."/>
            <person name="Flegontov P."/>
            <person name="Konik P."/>
            <person name="Komenda J."/>
            <person name="Ali S."/>
            <person name="Prasil O."/>
            <person name="Pain A."/>
            <person name="Obornik M."/>
            <person name="Lukes J."/>
            <person name="Keeling P.J."/>
        </authorList>
    </citation>
    <scope>NUCLEOTIDE SEQUENCE</scope>
    <source>
        <strain evidence="1">CCMP2878</strain>
    </source>
</reference>
<proteinExistence type="predicted"/>
<dbReference type="EMBL" id="HM222967">
    <property type="protein sequence ID" value="ADJ66535.1"/>
    <property type="molecule type" value="Genomic_DNA"/>
</dbReference>
<dbReference type="GeneID" id="9480930"/>
<organism evidence="1">
    <name type="scientific">Chromera velia</name>
    <dbReference type="NCBI Taxonomy" id="505693"/>
    <lineage>
        <taxon>Eukaryota</taxon>
        <taxon>Sar</taxon>
        <taxon>Alveolata</taxon>
        <taxon>Colpodellida</taxon>
        <taxon>Chromeraceae</taxon>
        <taxon>Chromera</taxon>
    </lineage>
</organism>
<sequence>MTRIRLLKLWKRLRKLEQKLTLIFQKNPTGHWVACTSWSYLNVCFSRRWIRFMFKKQSLPYWVKWLRKKHTLFMELYLSWWVGRLRHVVDKQDNQSQNLIDRRFYYHKPRPVHPFIWWPRKRFRKKKFKKGLRQPKK</sequence>
<geneLocation type="chloroplast" evidence="1"/>
<keyword evidence="1" id="KW-0934">Plastid</keyword>
<keyword evidence="1" id="KW-0150">Chloroplast</keyword>
<dbReference type="AlphaFoldDB" id="D9IXK7"/>
<name>D9IXK7_9ALVE</name>
<accession>D9IXK7</accession>
<reference evidence="1" key="1">
    <citation type="journal article" date="2010" name="Proc. Natl. Acad. Sci. U.S.A.">
        <title>A common red algal origin of the apicomplexan, dinoflagellate, and heterokont plastids.</title>
        <authorList>
            <person name="Janouskovec J."/>
            <person name="Horak A."/>
            <person name="Obornik M."/>
            <person name="Lukes J."/>
            <person name="Keeling P.J."/>
        </authorList>
    </citation>
    <scope>NUCLEOTIDE SEQUENCE</scope>
    <source>
        <strain evidence="1">CCMP2878</strain>
    </source>
</reference>
<dbReference type="RefSeq" id="YP_003795293.1">
    <property type="nucleotide sequence ID" value="NC_014340.2"/>
</dbReference>